<gene>
    <name evidence="3" type="ORF">HELGO_WM45277</name>
</gene>
<evidence type="ECO:0000313" key="3">
    <source>
        <dbReference type="EMBL" id="CAA6820958.1"/>
    </source>
</evidence>
<reference evidence="3" key="1">
    <citation type="submission" date="2020-01" db="EMBL/GenBank/DDBJ databases">
        <authorList>
            <person name="Meier V. D."/>
            <person name="Meier V D."/>
        </authorList>
    </citation>
    <scope>NUCLEOTIDE SEQUENCE</scope>
    <source>
        <strain evidence="3">HLG_WM_MAG_10</strain>
    </source>
</reference>
<feature type="region of interest" description="Disordered" evidence="1">
    <location>
        <begin position="258"/>
        <end position="283"/>
    </location>
</feature>
<protein>
    <recommendedName>
        <fullName evidence="4">Outer membrane protein beta-barrel domain-containing protein</fullName>
    </recommendedName>
</protein>
<evidence type="ECO:0000256" key="2">
    <source>
        <dbReference type="SAM" id="SignalP"/>
    </source>
</evidence>
<feature type="compositionally biased region" description="Polar residues" evidence="1">
    <location>
        <begin position="258"/>
        <end position="281"/>
    </location>
</feature>
<keyword evidence="2" id="KW-0732">Signal</keyword>
<organism evidence="3">
    <name type="scientific">uncultured Aureispira sp</name>
    <dbReference type="NCBI Taxonomy" id="1331704"/>
    <lineage>
        <taxon>Bacteria</taxon>
        <taxon>Pseudomonadati</taxon>
        <taxon>Bacteroidota</taxon>
        <taxon>Saprospiria</taxon>
        <taxon>Saprospirales</taxon>
        <taxon>Saprospiraceae</taxon>
        <taxon>Aureispira</taxon>
        <taxon>environmental samples</taxon>
    </lineage>
</organism>
<sequence length="296" mass="32229">MLKKIAFLTIFLAQVVYVHAQGIQFGVHVDPFISFLDSDYSKIKGSGVNGGTALGVEMDYAFDATGNYSLTFGLDFSLNNGGTLLYEYGGILLPNSELDNRSSFRNYADLQPNSSSGIDMKAFTKINYRMNYIEIPVGLKLRTNELGGSYMRAFFHIPLIKIMIPVTAGAKIFSPDADAVGFYRDSSSTKYAVPEGTESIKEPNVWKDITPIQLSVGAGAGVEFTPNSDGGLRLYAGIYYHSGLIDMTGAFTGQTEFTSAKNVDNPDNSPSTSVNTQTRNPRNAMHNVALRIGVIF</sequence>
<evidence type="ECO:0008006" key="4">
    <source>
        <dbReference type="Google" id="ProtNLM"/>
    </source>
</evidence>
<feature type="chain" id="PRO_5027746124" description="Outer membrane protein beta-barrel domain-containing protein" evidence="2">
    <location>
        <begin position="21"/>
        <end position="296"/>
    </location>
</feature>
<proteinExistence type="predicted"/>
<accession>A0A6S6TXW0</accession>
<evidence type="ECO:0000256" key="1">
    <source>
        <dbReference type="SAM" id="MobiDB-lite"/>
    </source>
</evidence>
<name>A0A6S6TXW0_9BACT</name>
<dbReference type="AlphaFoldDB" id="A0A6S6TXW0"/>
<dbReference type="EMBL" id="CACVAQ010000293">
    <property type="protein sequence ID" value="CAA6820958.1"/>
    <property type="molecule type" value="Genomic_DNA"/>
</dbReference>
<feature type="signal peptide" evidence="2">
    <location>
        <begin position="1"/>
        <end position="20"/>
    </location>
</feature>